<dbReference type="SUPFAM" id="SSF55961">
    <property type="entry name" value="Bet v1-like"/>
    <property type="match status" value="1"/>
</dbReference>
<feature type="domain" description="Activator of Hsp90 ATPase homologue 1/2-like C-terminal" evidence="2">
    <location>
        <begin position="9"/>
        <end position="63"/>
    </location>
</feature>
<organism evidence="3 4">
    <name type="scientific">Streptomyces thermolineatus</name>
    <dbReference type="NCBI Taxonomy" id="44033"/>
    <lineage>
        <taxon>Bacteria</taxon>
        <taxon>Bacillati</taxon>
        <taxon>Actinomycetota</taxon>
        <taxon>Actinomycetes</taxon>
        <taxon>Kitasatosporales</taxon>
        <taxon>Streptomycetaceae</taxon>
        <taxon>Streptomyces</taxon>
    </lineage>
</organism>
<sequence length="67" mass="6845">MQRAVFEADNPSYAGVMTLTWRLAAAGDGTEVTVTATGVPPGVDRAVHEAAIASSPAHLASYAETAD</sequence>
<evidence type="ECO:0000259" key="2">
    <source>
        <dbReference type="Pfam" id="PF08327"/>
    </source>
</evidence>
<dbReference type="InterPro" id="IPR023393">
    <property type="entry name" value="START-like_dom_sf"/>
</dbReference>
<evidence type="ECO:0000256" key="1">
    <source>
        <dbReference type="ARBA" id="ARBA00006817"/>
    </source>
</evidence>
<comment type="similarity">
    <text evidence="1">Belongs to the AHA1 family.</text>
</comment>
<dbReference type="Gene3D" id="3.30.530.20">
    <property type="match status" value="1"/>
</dbReference>
<evidence type="ECO:0000313" key="3">
    <source>
        <dbReference type="EMBL" id="GAA2491827.1"/>
    </source>
</evidence>
<accession>A0ABN3LYA1</accession>
<dbReference type="InterPro" id="IPR013538">
    <property type="entry name" value="ASHA1/2-like_C"/>
</dbReference>
<dbReference type="Proteomes" id="UP001501358">
    <property type="component" value="Unassembled WGS sequence"/>
</dbReference>
<name>A0ABN3LYA1_9ACTN</name>
<comment type="caution">
    <text evidence="3">The sequence shown here is derived from an EMBL/GenBank/DDBJ whole genome shotgun (WGS) entry which is preliminary data.</text>
</comment>
<evidence type="ECO:0000313" key="4">
    <source>
        <dbReference type="Proteomes" id="UP001501358"/>
    </source>
</evidence>
<reference evidence="3 4" key="1">
    <citation type="journal article" date="2019" name="Int. J. Syst. Evol. Microbiol.">
        <title>The Global Catalogue of Microorganisms (GCM) 10K type strain sequencing project: providing services to taxonomists for standard genome sequencing and annotation.</title>
        <authorList>
            <consortium name="The Broad Institute Genomics Platform"/>
            <consortium name="The Broad Institute Genome Sequencing Center for Infectious Disease"/>
            <person name="Wu L."/>
            <person name="Ma J."/>
        </authorList>
    </citation>
    <scope>NUCLEOTIDE SEQUENCE [LARGE SCALE GENOMIC DNA]</scope>
    <source>
        <strain evidence="3 4">JCM 6307</strain>
    </source>
</reference>
<dbReference type="EMBL" id="BAAATA010000015">
    <property type="protein sequence ID" value="GAA2491827.1"/>
    <property type="molecule type" value="Genomic_DNA"/>
</dbReference>
<gene>
    <name evidence="3" type="ORF">GCM10010406_29910</name>
</gene>
<dbReference type="Pfam" id="PF08327">
    <property type="entry name" value="AHSA1"/>
    <property type="match status" value="1"/>
</dbReference>
<keyword evidence="4" id="KW-1185">Reference proteome</keyword>
<proteinExistence type="inferred from homology"/>
<dbReference type="RefSeq" id="WP_344383687.1">
    <property type="nucleotide sequence ID" value="NZ_BAAATA010000015.1"/>
</dbReference>
<protein>
    <recommendedName>
        <fullName evidence="2">Activator of Hsp90 ATPase homologue 1/2-like C-terminal domain-containing protein</fullName>
    </recommendedName>
</protein>